<keyword evidence="3" id="KW-1185">Reference proteome</keyword>
<feature type="compositionally biased region" description="Basic and acidic residues" evidence="1">
    <location>
        <begin position="156"/>
        <end position="168"/>
    </location>
</feature>
<dbReference type="EMBL" id="FTMI01000001">
    <property type="protein sequence ID" value="SIP98630.1"/>
    <property type="molecule type" value="Genomic_DNA"/>
</dbReference>
<dbReference type="AlphaFoldDB" id="A0A1N6P2R5"/>
<organism evidence="2 3">
    <name type="scientific">Cellulosimicrobium aquatile</name>
    <dbReference type="NCBI Taxonomy" id="1612203"/>
    <lineage>
        <taxon>Bacteria</taxon>
        <taxon>Bacillati</taxon>
        <taxon>Actinomycetota</taxon>
        <taxon>Actinomycetes</taxon>
        <taxon>Micrococcales</taxon>
        <taxon>Promicromonosporaceae</taxon>
        <taxon>Cellulosimicrobium</taxon>
    </lineage>
</organism>
<gene>
    <name evidence="2" type="ORF">SAMN05518682_0910</name>
</gene>
<feature type="compositionally biased region" description="Low complexity" evidence="1">
    <location>
        <begin position="128"/>
        <end position="146"/>
    </location>
</feature>
<feature type="region of interest" description="Disordered" evidence="1">
    <location>
        <begin position="121"/>
        <end position="168"/>
    </location>
</feature>
<sequence length="168" mass="17732">MGVDSLVHVLRLTNGLPPNRRSGNRVNLAEDTAAQQPSPVDPPEVDALDDAAICTAYGDVMTIAENADLALAEGRTEAQERDGWYRLATRVLDRLPSAGDSAVQTAIGELKEIAPVTSGAFGESTGVAPPSGTTSKATSATRATTSVHRWRSRCSPADDARPMPRDVH</sequence>
<dbReference type="Proteomes" id="UP000186235">
    <property type="component" value="Unassembled WGS sequence"/>
</dbReference>
<proteinExistence type="predicted"/>
<evidence type="ECO:0000313" key="3">
    <source>
        <dbReference type="Proteomes" id="UP000186235"/>
    </source>
</evidence>
<accession>A0A1N6P2R5</accession>
<name>A0A1N6P2R5_9MICO</name>
<protein>
    <submittedName>
        <fullName evidence="2">Uncharacterized protein</fullName>
    </submittedName>
</protein>
<evidence type="ECO:0000256" key="1">
    <source>
        <dbReference type="SAM" id="MobiDB-lite"/>
    </source>
</evidence>
<reference evidence="3" key="1">
    <citation type="submission" date="2017-01" db="EMBL/GenBank/DDBJ databases">
        <authorList>
            <person name="Varghese N."/>
            <person name="Submissions S."/>
        </authorList>
    </citation>
    <scope>NUCLEOTIDE SEQUENCE [LARGE SCALE GENOMIC DNA]</scope>
    <source>
        <strain evidence="3">3bp</strain>
    </source>
</reference>
<evidence type="ECO:0000313" key="2">
    <source>
        <dbReference type="EMBL" id="SIP98630.1"/>
    </source>
</evidence>